<name>A0A0A1DH11_NOCSI</name>
<keyword evidence="2" id="KW-0472">Membrane</keyword>
<dbReference type="EMBL" id="CP009896">
    <property type="protein sequence ID" value="AIY16574.1"/>
    <property type="molecule type" value="Genomic_DNA"/>
</dbReference>
<dbReference type="GeneID" id="96608679"/>
<gene>
    <name evidence="3" type="ORF">KR76_06980</name>
</gene>
<organism evidence="3 4">
    <name type="scientific">Nocardioides simplex</name>
    <name type="common">Arthrobacter simplex</name>
    <dbReference type="NCBI Taxonomy" id="2045"/>
    <lineage>
        <taxon>Bacteria</taxon>
        <taxon>Bacillati</taxon>
        <taxon>Actinomycetota</taxon>
        <taxon>Actinomycetes</taxon>
        <taxon>Propionibacteriales</taxon>
        <taxon>Nocardioidaceae</taxon>
        <taxon>Pimelobacter</taxon>
    </lineage>
</organism>
<dbReference type="HOGENOM" id="CLU_554155_0_0_11"/>
<feature type="transmembrane region" description="Helical" evidence="2">
    <location>
        <begin position="47"/>
        <end position="68"/>
    </location>
</feature>
<evidence type="ECO:0000256" key="1">
    <source>
        <dbReference type="SAM" id="MobiDB-lite"/>
    </source>
</evidence>
<evidence type="ECO:0000256" key="2">
    <source>
        <dbReference type="SAM" id="Phobius"/>
    </source>
</evidence>
<sequence length="492" mass="51245">MPEQQHDPIEELSRFGAGLSTGPGGGEMPLSAADVRRRGDRIRRRRTALVTGAAALAVAAVTVPVLALSQGDAKRDDTLVANDPALSVRDLLADADTELQVGRTGAFRTSETTQGDGQATVQVCQQQKLASLGASNSITRRYRYVPEVVAGETPPDVVGDGLVETVAQFASPDSARSAYDRFGAWLRDCPKPVADATDARVIPARAADVPDGSEAHIYDIQWKDATGEPTIGEVGLLLQDERIAIVAVTVYGASDYNYLPEDGGSPLDRMLPKAAERLRPGGAAAPAPAPSATVTDPVDAPAGTELPDDLPLADGWPEIDGDGSLEGPARDQEPFSFAPCGTDVPDAPEPADRITARWQEPEDFRGRQLSSYTSAAEARRAADAIVNAYRACPDGPRDDAGYVSHHTVADGDLGDESWVLGRSSTFDGAPAPGLDVTYVVRVGNTLLLITGAGEGGGSDPAGDILTTASAMADESTALLTSLCRFAGSTCAG</sequence>
<dbReference type="Proteomes" id="UP000030300">
    <property type="component" value="Chromosome"/>
</dbReference>
<feature type="region of interest" description="Disordered" evidence="1">
    <location>
        <begin position="14"/>
        <end position="38"/>
    </location>
</feature>
<reference evidence="3 4" key="1">
    <citation type="journal article" date="2015" name="Genome Announc.">
        <title>Complete Genome Sequence of Steroid-Transforming Nocardioides simplex VKM Ac-2033D.</title>
        <authorList>
            <person name="Shtratnikova V.Y."/>
            <person name="Schelkunov M.I."/>
            <person name="Pekov Y.A."/>
            <person name="Fokina V.V."/>
            <person name="Logacheva M.D."/>
            <person name="Sokolov S.L."/>
            <person name="Bragin E.Y."/>
            <person name="Ashapkin V.V."/>
            <person name="Donova M.V."/>
        </authorList>
    </citation>
    <scope>NUCLEOTIDE SEQUENCE [LARGE SCALE GENOMIC DNA]</scope>
    <source>
        <strain evidence="3 4">VKM Ac-2033D</strain>
    </source>
</reference>
<proteinExistence type="predicted"/>
<feature type="compositionally biased region" description="Low complexity" evidence="1">
    <location>
        <begin position="280"/>
        <end position="292"/>
    </location>
</feature>
<feature type="region of interest" description="Disordered" evidence="1">
    <location>
        <begin position="279"/>
        <end position="344"/>
    </location>
</feature>
<keyword evidence="2" id="KW-0812">Transmembrane</keyword>
<dbReference type="KEGG" id="psim:KR76_06980"/>
<keyword evidence="2" id="KW-1133">Transmembrane helix</keyword>
<keyword evidence="4" id="KW-1185">Reference proteome</keyword>
<dbReference type="STRING" id="2045.KR76_06980"/>
<protein>
    <submittedName>
        <fullName evidence="3">Uncharacterized protein</fullName>
    </submittedName>
</protein>
<evidence type="ECO:0000313" key="4">
    <source>
        <dbReference type="Proteomes" id="UP000030300"/>
    </source>
</evidence>
<dbReference type="OrthoDB" id="3768081at2"/>
<evidence type="ECO:0000313" key="3">
    <source>
        <dbReference type="EMBL" id="AIY16574.1"/>
    </source>
</evidence>
<dbReference type="RefSeq" id="WP_038677410.1">
    <property type="nucleotide sequence ID" value="NZ_BJMC01000017.1"/>
</dbReference>
<accession>A0A0A1DH11</accession>
<dbReference type="AlphaFoldDB" id="A0A0A1DH11"/>